<dbReference type="EMBL" id="LR797197">
    <property type="protein sequence ID" value="CAB4193277.1"/>
    <property type="molecule type" value="Genomic_DNA"/>
</dbReference>
<dbReference type="GO" id="GO:0051701">
    <property type="term" value="P:biological process involved in interaction with host"/>
    <property type="evidence" value="ECO:0007669"/>
    <property type="project" value="UniProtKB-ARBA"/>
</dbReference>
<evidence type="ECO:0000313" key="5">
    <source>
        <dbReference type="EMBL" id="CAB4217870.1"/>
    </source>
</evidence>
<proteinExistence type="predicted"/>
<gene>
    <name evidence="3" type="ORF">UFOVP1127_22</name>
    <name evidence="4" type="ORF">UFOVP1242_52</name>
    <name evidence="5" type="ORF">UFOVP1492_112</name>
    <name evidence="6" type="ORF">UFOVP1580_5</name>
</gene>
<dbReference type="EMBL" id="LR797450">
    <property type="protein sequence ID" value="CAB4217870.1"/>
    <property type="molecule type" value="Genomic_DNA"/>
</dbReference>
<evidence type="ECO:0000313" key="4">
    <source>
        <dbReference type="EMBL" id="CAB4193277.1"/>
    </source>
</evidence>
<dbReference type="InterPro" id="IPR012334">
    <property type="entry name" value="Pectin_lyas_fold"/>
</dbReference>
<evidence type="ECO:0008006" key="7">
    <source>
        <dbReference type="Google" id="ProtNLM"/>
    </source>
</evidence>
<dbReference type="Gene3D" id="2.160.20.10">
    <property type="entry name" value="Single-stranded right-handed beta-helix, Pectin lyase-like"/>
    <property type="match status" value="1"/>
</dbReference>
<dbReference type="SUPFAM" id="SSF51126">
    <property type="entry name" value="Pectin lyase-like"/>
    <property type="match status" value="1"/>
</dbReference>
<dbReference type="GO" id="GO:0019058">
    <property type="term" value="P:viral life cycle"/>
    <property type="evidence" value="ECO:0007669"/>
    <property type="project" value="UniProtKB-ARBA"/>
</dbReference>
<keyword evidence="2" id="KW-0946">Virion</keyword>
<sequence>MITQTNKAALLALVDSQINTNGNAAITGAIMNSFLHDFIDQIESEVVEQALAPTVEPLLRFWRSPEDFINYKDERLPSAPFVPIRREYTAKDYGVKGDGTDETTTIQSAIDYVSSQGLGVLKFDPGVYRCNVTLKPGVLISGYGVGITTFQPAVDSSVFVIPISQVVADAGLENFTINGNPSYVNSRGLYAPTPTVGTWLTRFRMSNVTIEYCGAEGVYLNASFANRIRDFYMERVVIVGCVGNGLKVEGGVNGLLCHSCSIEGNGTSGSNAKIMPGSGLTPVGLAFYQCQFPGSNTQAISVEITSAERVVFLACEFSECNKLVRIVGAGNTQIRFQYCVFKVSFNTTYYFHITSGKEITISHCLFKAEGAATVTNFIYCDGLMSGIPMFQIEECGYEGSFTNHSSIPQVQPIAAGAIRLYKFYLKVDTEGETSQDFLDNILDYTGDAKHRYQIGQIITLVPNDTNRTIFVRHATGNIKTPTGLVHKLVGPTAVVWDGAWWCLMDSSRPDAHYTYIQVTPSDTWVITHNLGKHPSVAVHDSAGTEVVGRIVRDEVDLNELTIIFTSSFAGRAYLN</sequence>
<evidence type="ECO:0000313" key="3">
    <source>
        <dbReference type="EMBL" id="CAB4185135.1"/>
    </source>
</evidence>
<accession>A0A6J7XSG7</accession>
<organism evidence="6">
    <name type="scientific">uncultured Caudovirales phage</name>
    <dbReference type="NCBI Taxonomy" id="2100421"/>
    <lineage>
        <taxon>Viruses</taxon>
        <taxon>Duplodnaviria</taxon>
        <taxon>Heunggongvirae</taxon>
        <taxon>Uroviricota</taxon>
        <taxon>Caudoviricetes</taxon>
        <taxon>Peduoviridae</taxon>
        <taxon>Maltschvirus</taxon>
        <taxon>Maltschvirus maltsch</taxon>
    </lineage>
</organism>
<dbReference type="GO" id="GO:0044423">
    <property type="term" value="C:virion component"/>
    <property type="evidence" value="ECO:0007669"/>
    <property type="project" value="UniProtKB-KW"/>
</dbReference>
<evidence type="ECO:0000313" key="6">
    <source>
        <dbReference type="EMBL" id="CAB5230952.1"/>
    </source>
</evidence>
<protein>
    <recommendedName>
        <fullName evidence="7">Pectate lyase superfamily protein</fullName>
    </recommendedName>
</protein>
<dbReference type="EMBL" id="LR797075">
    <property type="protein sequence ID" value="CAB4185135.1"/>
    <property type="molecule type" value="Genomic_DNA"/>
</dbReference>
<dbReference type="EMBL" id="LR798430">
    <property type="protein sequence ID" value="CAB5230952.1"/>
    <property type="molecule type" value="Genomic_DNA"/>
</dbReference>
<dbReference type="InterPro" id="IPR011050">
    <property type="entry name" value="Pectin_lyase_fold/virulence"/>
</dbReference>
<evidence type="ECO:0000256" key="2">
    <source>
        <dbReference type="ARBA" id="ARBA00022844"/>
    </source>
</evidence>
<comment type="subcellular location">
    <subcellularLocation>
        <location evidence="1">Virion</location>
    </subcellularLocation>
</comment>
<reference evidence="6" key="1">
    <citation type="submission" date="2020-05" db="EMBL/GenBank/DDBJ databases">
        <authorList>
            <person name="Chiriac C."/>
            <person name="Salcher M."/>
            <person name="Ghai R."/>
            <person name="Kavagutti S V."/>
        </authorList>
    </citation>
    <scope>NUCLEOTIDE SEQUENCE</scope>
</reference>
<name>A0A6J7XSG7_9CAUD</name>
<evidence type="ECO:0000256" key="1">
    <source>
        <dbReference type="ARBA" id="ARBA00004328"/>
    </source>
</evidence>